<dbReference type="GO" id="GO:0005840">
    <property type="term" value="C:ribosome"/>
    <property type="evidence" value="ECO:0007669"/>
    <property type="project" value="UniProtKB-KW"/>
</dbReference>
<reference evidence="2" key="1">
    <citation type="submission" date="2019-03" db="EMBL/GenBank/DDBJ databases">
        <authorList>
            <person name="Hao L."/>
        </authorList>
    </citation>
    <scope>NUCLEOTIDE SEQUENCE</scope>
</reference>
<sequence length="106" mass="11373">MTIDKMLGLGQRAGKLISGDIAVKSAINRGKVKLLLIALDAAKRTQMELTGLAASKNIPAVTYGSKEELGRLIGKSPRSAVAFTDEKMVCGILKKMERGEADRTRT</sequence>
<dbReference type="Gene3D" id="3.30.1330.30">
    <property type="match status" value="1"/>
</dbReference>
<gene>
    <name evidence="2" type="primary">rplGA</name>
    <name evidence="2" type="ORF">SCFA_1090007</name>
</gene>
<keyword evidence="2" id="KW-0687">Ribonucleoprotein</keyword>
<dbReference type="AlphaFoldDB" id="A0A485LU09"/>
<dbReference type="InterPro" id="IPR029064">
    <property type="entry name" value="Ribosomal_eL30-like_sf"/>
</dbReference>
<proteinExistence type="predicted"/>
<protein>
    <submittedName>
        <fullName evidence="2">Putative ribosomal protein YlxQ</fullName>
    </submittedName>
</protein>
<dbReference type="EMBL" id="CAADRN010000012">
    <property type="protein sequence ID" value="VFU11269.1"/>
    <property type="molecule type" value="Genomic_DNA"/>
</dbReference>
<name>A0A485LU09_9ZZZZ</name>
<feature type="domain" description="Ribosomal protein eL8/eL30/eS12/Gadd45" evidence="1">
    <location>
        <begin position="3"/>
        <end position="88"/>
    </location>
</feature>
<dbReference type="Pfam" id="PF01248">
    <property type="entry name" value="Ribosomal_L7Ae"/>
    <property type="match status" value="1"/>
</dbReference>
<accession>A0A485LU09</accession>
<dbReference type="SUPFAM" id="SSF55315">
    <property type="entry name" value="L30e-like"/>
    <property type="match status" value="1"/>
</dbReference>
<dbReference type="InterPro" id="IPR004038">
    <property type="entry name" value="Ribosomal_eL8/eL30/eS12/Gad45"/>
</dbReference>
<evidence type="ECO:0000259" key="1">
    <source>
        <dbReference type="Pfam" id="PF01248"/>
    </source>
</evidence>
<keyword evidence="2" id="KW-0689">Ribosomal protein</keyword>
<evidence type="ECO:0000313" key="2">
    <source>
        <dbReference type="EMBL" id="VFU11269.1"/>
    </source>
</evidence>
<organism evidence="2">
    <name type="scientific">anaerobic digester metagenome</name>
    <dbReference type="NCBI Taxonomy" id="1263854"/>
    <lineage>
        <taxon>unclassified sequences</taxon>
        <taxon>metagenomes</taxon>
        <taxon>ecological metagenomes</taxon>
    </lineage>
</organism>